<evidence type="ECO:0000256" key="7">
    <source>
        <dbReference type="PIRSR" id="PIRSR000446-1"/>
    </source>
</evidence>
<name>A0AAW9SIG9_9RHOB</name>
<feature type="active site" evidence="7">
    <location>
        <position position="202"/>
    </location>
</feature>
<sequence>MSRAFIFPGQGAQAIGMGRDLAEAYPAARAVFDEVDEALGESLSALIWEGDAETLTLTQNAQPALMATSLAAMRALEAEGVTIGAAAFVAGHSLGEYSALTAAGSLTPADAARLLRLRGKAMQEAVRVGEGAMAAVLGLDLAAVRKLVAEAAEGEVLAAANDNDPAQVVISGAKAAVERAAALAKEAGAKRALMLPVSAPFHCALMAPAARVMAEALDDVHISAPAVPLVANVTADRVTDEATIRSLLVEQVCGAVRWRESAAFMVGQGVTEFWEIGAGKALSGMVRRIHKEASVQAVGTAADVSAAARSLTA</sequence>
<proteinExistence type="inferred from homology"/>
<dbReference type="GO" id="GO:0005829">
    <property type="term" value="C:cytosol"/>
    <property type="evidence" value="ECO:0007669"/>
    <property type="project" value="TreeGrafter"/>
</dbReference>
<keyword evidence="3 6" id="KW-0808">Transferase</keyword>
<keyword evidence="4 6" id="KW-0012">Acyltransferase</keyword>
<dbReference type="AlphaFoldDB" id="A0AAW9SIG9"/>
<dbReference type="GO" id="GO:0006633">
    <property type="term" value="P:fatty acid biosynthetic process"/>
    <property type="evidence" value="ECO:0007669"/>
    <property type="project" value="TreeGrafter"/>
</dbReference>
<dbReference type="InterPro" id="IPR001227">
    <property type="entry name" value="Ac_transferase_dom_sf"/>
</dbReference>
<feature type="domain" description="Malonyl-CoA:ACP transacylase (MAT)" evidence="8">
    <location>
        <begin position="6"/>
        <end position="311"/>
    </location>
</feature>
<comment type="catalytic activity">
    <reaction evidence="5 6">
        <text>holo-[ACP] + malonyl-CoA = malonyl-[ACP] + CoA</text>
        <dbReference type="Rhea" id="RHEA:41792"/>
        <dbReference type="Rhea" id="RHEA-COMP:9623"/>
        <dbReference type="Rhea" id="RHEA-COMP:9685"/>
        <dbReference type="ChEBI" id="CHEBI:57287"/>
        <dbReference type="ChEBI" id="CHEBI:57384"/>
        <dbReference type="ChEBI" id="CHEBI:64479"/>
        <dbReference type="ChEBI" id="CHEBI:78449"/>
        <dbReference type="EC" id="2.3.1.39"/>
    </reaction>
</comment>
<dbReference type="SMART" id="SM00827">
    <property type="entry name" value="PKS_AT"/>
    <property type="match status" value="1"/>
</dbReference>
<evidence type="ECO:0000313" key="10">
    <source>
        <dbReference type="Proteomes" id="UP001428774"/>
    </source>
</evidence>
<dbReference type="Gene3D" id="3.30.70.250">
    <property type="entry name" value="Malonyl-CoA ACP transacylase, ACP-binding"/>
    <property type="match status" value="1"/>
</dbReference>
<accession>A0AAW9SIG9</accession>
<comment type="similarity">
    <text evidence="6">Belongs to the fabD family.</text>
</comment>
<dbReference type="PIRSF" id="PIRSF000446">
    <property type="entry name" value="Mct"/>
    <property type="match status" value="1"/>
</dbReference>
<dbReference type="InterPro" id="IPR004410">
    <property type="entry name" value="Malonyl_CoA-ACP_transAc_FabD"/>
</dbReference>
<dbReference type="Proteomes" id="UP001428774">
    <property type="component" value="Unassembled WGS sequence"/>
</dbReference>
<evidence type="ECO:0000256" key="6">
    <source>
        <dbReference type="PIRNR" id="PIRNR000446"/>
    </source>
</evidence>
<dbReference type="Pfam" id="PF00698">
    <property type="entry name" value="Acyl_transf_1"/>
    <property type="match status" value="1"/>
</dbReference>
<organism evidence="9 10">
    <name type="scientific">Ponticoccus litoralis</name>
    <dbReference type="NCBI Taxonomy" id="422297"/>
    <lineage>
        <taxon>Bacteria</taxon>
        <taxon>Pseudomonadati</taxon>
        <taxon>Pseudomonadota</taxon>
        <taxon>Alphaproteobacteria</taxon>
        <taxon>Rhodobacterales</taxon>
        <taxon>Roseobacteraceae</taxon>
        <taxon>Ponticoccus</taxon>
    </lineage>
</organism>
<dbReference type="NCBIfam" id="TIGR00128">
    <property type="entry name" value="fabD"/>
    <property type="match status" value="1"/>
</dbReference>
<dbReference type="RefSeq" id="WP_347165086.1">
    <property type="nucleotide sequence ID" value="NZ_JBDNCH010000002.1"/>
</dbReference>
<evidence type="ECO:0000256" key="4">
    <source>
        <dbReference type="ARBA" id="ARBA00023315"/>
    </source>
</evidence>
<dbReference type="InterPro" id="IPR050858">
    <property type="entry name" value="Mal-CoA-ACP_Trans/PKS_FabD"/>
</dbReference>
<protein>
    <recommendedName>
        <fullName evidence="2 6">Malonyl CoA-acyl carrier protein transacylase</fullName>
        <ecNumber evidence="1 6">2.3.1.39</ecNumber>
    </recommendedName>
</protein>
<dbReference type="InterPro" id="IPR016036">
    <property type="entry name" value="Malonyl_transacylase_ACP-bd"/>
</dbReference>
<dbReference type="SUPFAM" id="SSF55048">
    <property type="entry name" value="Probable ACP-binding domain of malonyl-CoA ACP transacylase"/>
    <property type="match status" value="1"/>
</dbReference>
<evidence type="ECO:0000259" key="8">
    <source>
        <dbReference type="SMART" id="SM00827"/>
    </source>
</evidence>
<evidence type="ECO:0000256" key="1">
    <source>
        <dbReference type="ARBA" id="ARBA00013258"/>
    </source>
</evidence>
<dbReference type="PANTHER" id="PTHR42681:SF1">
    <property type="entry name" value="MALONYL-COA-ACYL CARRIER PROTEIN TRANSACYLASE, MITOCHONDRIAL"/>
    <property type="match status" value="1"/>
</dbReference>
<evidence type="ECO:0000256" key="2">
    <source>
        <dbReference type="ARBA" id="ARBA00018953"/>
    </source>
</evidence>
<dbReference type="FunFam" id="3.30.70.250:FF:000001">
    <property type="entry name" value="Malonyl CoA-acyl carrier protein transacylase"/>
    <property type="match status" value="1"/>
</dbReference>
<dbReference type="GO" id="GO:0004314">
    <property type="term" value="F:[acyl-carrier-protein] S-malonyltransferase activity"/>
    <property type="evidence" value="ECO:0007669"/>
    <property type="project" value="UniProtKB-EC"/>
</dbReference>
<evidence type="ECO:0000256" key="5">
    <source>
        <dbReference type="ARBA" id="ARBA00048462"/>
    </source>
</evidence>
<keyword evidence="10" id="KW-1185">Reference proteome</keyword>
<dbReference type="InterPro" id="IPR016035">
    <property type="entry name" value="Acyl_Trfase/lysoPLipase"/>
</dbReference>
<dbReference type="InterPro" id="IPR024925">
    <property type="entry name" value="Malonyl_CoA-ACP_transAc"/>
</dbReference>
<evidence type="ECO:0000256" key="3">
    <source>
        <dbReference type="ARBA" id="ARBA00022679"/>
    </source>
</evidence>
<dbReference type="SUPFAM" id="SSF52151">
    <property type="entry name" value="FabD/lysophospholipase-like"/>
    <property type="match status" value="1"/>
</dbReference>
<dbReference type="Gene3D" id="3.40.366.10">
    <property type="entry name" value="Malonyl-Coenzyme A Acyl Carrier Protein, domain 2"/>
    <property type="match status" value="1"/>
</dbReference>
<dbReference type="EMBL" id="JBDNCH010000002">
    <property type="protein sequence ID" value="MEN9059950.1"/>
    <property type="molecule type" value="Genomic_DNA"/>
</dbReference>
<comment type="caution">
    <text evidence="9">The sequence shown here is derived from an EMBL/GenBank/DDBJ whole genome shotgun (WGS) entry which is preliminary data.</text>
</comment>
<reference evidence="9 10" key="1">
    <citation type="submission" date="2024-05" db="EMBL/GenBank/DDBJ databases">
        <title>Genome sequence of Ponticoccus litoralis KCCM 90028.</title>
        <authorList>
            <person name="Kim J.M."/>
            <person name="Lee J.K."/>
            <person name="Choi B.J."/>
            <person name="Bayburt H."/>
            <person name="Baek J.H."/>
            <person name="Jeon C.O."/>
        </authorList>
    </citation>
    <scope>NUCLEOTIDE SEQUENCE [LARGE SCALE GENOMIC DNA]</scope>
    <source>
        <strain evidence="9 10">KCCM 90028</strain>
    </source>
</reference>
<evidence type="ECO:0000313" key="9">
    <source>
        <dbReference type="EMBL" id="MEN9059950.1"/>
    </source>
</evidence>
<gene>
    <name evidence="9" type="primary">fabD</name>
    <name evidence="9" type="ORF">ABFB10_01825</name>
</gene>
<feature type="active site" evidence="7">
    <location>
        <position position="93"/>
    </location>
</feature>
<dbReference type="PANTHER" id="PTHR42681">
    <property type="entry name" value="MALONYL-COA-ACYL CARRIER PROTEIN TRANSACYLASE, MITOCHONDRIAL"/>
    <property type="match status" value="1"/>
</dbReference>
<dbReference type="EC" id="2.3.1.39" evidence="1 6"/>
<dbReference type="InterPro" id="IPR014043">
    <property type="entry name" value="Acyl_transferase_dom"/>
</dbReference>